<feature type="compositionally biased region" description="Basic and acidic residues" evidence="1">
    <location>
        <begin position="12"/>
        <end position="22"/>
    </location>
</feature>
<protein>
    <submittedName>
        <fullName evidence="2">Uncharacterized protein</fullName>
    </submittedName>
</protein>
<dbReference type="Proteomes" id="UP000265520">
    <property type="component" value="Unassembled WGS sequence"/>
</dbReference>
<accession>A0A392RE94</accession>
<keyword evidence="3" id="KW-1185">Reference proteome</keyword>
<dbReference type="AlphaFoldDB" id="A0A392RE94"/>
<sequence length="51" mass="5867">MLCKACKGNQTQEERYGGKEESYGDMVARKRDMAAKKNPHMNMKRYGVVNL</sequence>
<reference evidence="2 3" key="1">
    <citation type="journal article" date="2018" name="Front. Plant Sci.">
        <title>Red Clover (Trifolium pratense) and Zigzag Clover (T. medium) - A Picture of Genomic Similarities and Differences.</title>
        <authorList>
            <person name="Dluhosova J."/>
            <person name="Istvanek J."/>
            <person name="Nedelnik J."/>
            <person name="Repkova J."/>
        </authorList>
    </citation>
    <scope>NUCLEOTIDE SEQUENCE [LARGE SCALE GENOMIC DNA]</scope>
    <source>
        <strain evidence="3">cv. 10/8</strain>
        <tissue evidence="2">Leaf</tissue>
    </source>
</reference>
<feature type="region of interest" description="Disordered" evidence="1">
    <location>
        <begin position="1"/>
        <end position="22"/>
    </location>
</feature>
<organism evidence="2 3">
    <name type="scientific">Trifolium medium</name>
    <dbReference type="NCBI Taxonomy" id="97028"/>
    <lineage>
        <taxon>Eukaryota</taxon>
        <taxon>Viridiplantae</taxon>
        <taxon>Streptophyta</taxon>
        <taxon>Embryophyta</taxon>
        <taxon>Tracheophyta</taxon>
        <taxon>Spermatophyta</taxon>
        <taxon>Magnoliopsida</taxon>
        <taxon>eudicotyledons</taxon>
        <taxon>Gunneridae</taxon>
        <taxon>Pentapetalae</taxon>
        <taxon>rosids</taxon>
        <taxon>fabids</taxon>
        <taxon>Fabales</taxon>
        <taxon>Fabaceae</taxon>
        <taxon>Papilionoideae</taxon>
        <taxon>50 kb inversion clade</taxon>
        <taxon>NPAAA clade</taxon>
        <taxon>Hologalegina</taxon>
        <taxon>IRL clade</taxon>
        <taxon>Trifolieae</taxon>
        <taxon>Trifolium</taxon>
    </lineage>
</organism>
<evidence type="ECO:0000313" key="2">
    <source>
        <dbReference type="EMBL" id="MCI34953.1"/>
    </source>
</evidence>
<dbReference type="EMBL" id="LXQA010218646">
    <property type="protein sequence ID" value="MCI34953.1"/>
    <property type="molecule type" value="Genomic_DNA"/>
</dbReference>
<evidence type="ECO:0000313" key="3">
    <source>
        <dbReference type="Proteomes" id="UP000265520"/>
    </source>
</evidence>
<comment type="caution">
    <text evidence="2">The sequence shown here is derived from an EMBL/GenBank/DDBJ whole genome shotgun (WGS) entry which is preliminary data.</text>
</comment>
<name>A0A392RE94_9FABA</name>
<proteinExistence type="predicted"/>
<evidence type="ECO:0000256" key="1">
    <source>
        <dbReference type="SAM" id="MobiDB-lite"/>
    </source>
</evidence>